<evidence type="ECO:0000313" key="4">
    <source>
        <dbReference type="Proteomes" id="UP000007798"/>
    </source>
</evidence>
<feature type="signal peptide" evidence="2">
    <location>
        <begin position="1"/>
        <end position="17"/>
    </location>
</feature>
<dbReference type="Pfam" id="PF15972">
    <property type="entry name" value="Unpaired"/>
    <property type="match status" value="1"/>
</dbReference>
<keyword evidence="4" id="KW-1185">Reference proteome</keyword>
<dbReference type="STRING" id="7260.B4MSN1"/>
<gene>
    <name evidence="3" type="primary">Dwil\GK20003</name>
    <name evidence="3" type="ORF">Dwil_GK20003</name>
</gene>
<dbReference type="PhylomeDB" id="B4MSN1"/>
<sequence length="303" mass="34984">MKLLMVLLWLFVVRVRGGAGVGAGAGAMLLKLMQNHTRFVYHDLVDDDLRRNISNVSTDKANDDLKAFDYREMNSPAYDLFRSQYQNFLPNLRAKKDKKLQLRNIHRNLEFYVAAFSYLRHAQLLADMESSNYESVISSDLERLRSSARSMLCNVDTTIMEINRLAVQAKRQKNNIIQKIPLKTMPKLTMERRLGNFKTDIVELHKLAIDVAKHGASIPPQMLETTQLALDKYVISVLDYISLDSEQSICHRKRIVGASDNKQHQQQQQQKQPRHNHNVRVESESESESESLWESLGRERFLA</sequence>
<dbReference type="InterPro" id="IPR031901">
    <property type="entry name" value="Unpaired"/>
</dbReference>
<feature type="chain" id="PRO_5002818649" evidence="2">
    <location>
        <begin position="18"/>
        <end position="303"/>
    </location>
</feature>
<keyword evidence="2" id="KW-0732">Signal</keyword>
<dbReference type="Proteomes" id="UP000007798">
    <property type="component" value="Unassembled WGS sequence"/>
</dbReference>
<accession>B4MSN1</accession>
<feature type="region of interest" description="Disordered" evidence="1">
    <location>
        <begin position="259"/>
        <end position="303"/>
    </location>
</feature>
<organism evidence="3 4">
    <name type="scientific">Drosophila willistoni</name>
    <name type="common">Fruit fly</name>
    <dbReference type="NCBI Taxonomy" id="7260"/>
    <lineage>
        <taxon>Eukaryota</taxon>
        <taxon>Metazoa</taxon>
        <taxon>Ecdysozoa</taxon>
        <taxon>Arthropoda</taxon>
        <taxon>Hexapoda</taxon>
        <taxon>Insecta</taxon>
        <taxon>Pterygota</taxon>
        <taxon>Neoptera</taxon>
        <taxon>Endopterygota</taxon>
        <taxon>Diptera</taxon>
        <taxon>Brachycera</taxon>
        <taxon>Muscomorpha</taxon>
        <taxon>Ephydroidea</taxon>
        <taxon>Drosophilidae</taxon>
        <taxon>Drosophila</taxon>
        <taxon>Sophophora</taxon>
    </lineage>
</organism>
<dbReference type="GO" id="GO:0007259">
    <property type="term" value="P:cell surface receptor signaling pathway via JAK-STAT"/>
    <property type="evidence" value="ECO:0007669"/>
    <property type="project" value="InterPro"/>
</dbReference>
<dbReference type="GO" id="GO:0001700">
    <property type="term" value="P:embryonic development via the syncytial blastoderm"/>
    <property type="evidence" value="ECO:0007669"/>
    <property type="project" value="InterPro"/>
</dbReference>
<dbReference type="AlphaFoldDB" id="B4MSN1"/>
<dbReference type="OrthoDB" id="7850443at2759"/>
<evidence type="ECO:0000256" key="2">
    <source>
        <dbReference type="SAM" id="SignalP"/>
    </source>
</evidence>
<evidence type="ECO:0000256" key="1">
    <source>
        <dbReference type="SAM" id="MobiDB-lite"/>
    </source>
</evidence>
<reference evidence="3 4" key="1">
    <citation type="journal article" date="2007" name="Nature">
        <title>Evolution of genes and genomes on the Drosophila phylogeny.</title>
        <authorList>
            <consortium name="Drosophila 12 Genomes Consortium"/>
            <person name="Clark A.G."/>
            <person name="Eisen M.B."/>
            <person name="Smith D.R."/>
            <person name="Bergman C.M."/>
            <person name="Oliver B."/>
            <person name="Markow T.A."/>
            <person name="Kaufman T.C."/>
            <person name="Kellis M."/>
            <person name="Gelbart W."/>
            <person name="Iyer V.N."/>
            <person name="Pollard D.A."/>
            <person name="Sackton T.B."/>
            <person name="Larracuente A.M."/>
            <person name="Singh N.D."/>
            <person name="Abad J.P."/>
            <person name="Abt D.N."/>
            <person name="Adryan B."/>
            <person name="Aguade M."/>
            <person name="Akashi H."/>
            <person name="Anderson W.W."/>
            <person name="Aquadro C.F."/>
            <person name="Ardell D.H."/>
            <person name="Arguello R."/>
            <person name="Artieri C.G."/>
            <person name="Barbash D.A."/>
            <person name="Barker D."/>
            <person name="Barsanti P."/>
            <person name="Batterham P."/>
            <person name="Batzoglou S."/>
            <person name="Begun D."/>
            <person name="Bhutkar A."/>
            <person name="Blanco E."/>
            <person name="Bosak S.A."/>
            <person name="Bradley R.K."/>
            <person name="Brand A.D."/>
            <person name="Brent M.R."/>
            <person name="Brooks A.N."/>
            <person name="Brown R.H."/>
            <person name="Butlin R.K."/>
            <person name="Caggese C."/>
            <person name="Calvi B.R."/>
            <person name="Bernardo de Carvalho A."/>
            <person name="Caspi A."/>
            <person name="Castrezana S."/>
            <person name="Celniker S.E."/>
            <person name="Chang J.L."/>
            <person name="Chapple C."/>
            <person name="Chatterji S."/>
            <person name="Chinwalla A."/>
            <person name="Civetta A."/>
            <person name="Clifton S.W."/>
            <person name="Comeron J.M."/>
            <person name="Costello J.C."/>
            <person name="Coyne J.A."/>
            <person name="Daub J."/>
            <person name="David R.G."/>
            <person name="Delcher A.L."/>
            <person name="Delehaunty K."/>
            <person name="Do C.B."/>
            <person name="Ebling H."/>
            <person name="Edwards K."/>
            <person name="Eickbush T."/>
            <person name="Evans J.D."/>
            <person name="Filipski A."/>
            <person name="Findeiss S."/>
            <person name="Freyhult E."/>
            <person name="Fulton L."/>
            <person name="Fulton R."/>
            <person name="Garcia A.C."/>
            <person name="Gardiner A."/>
            <person name="Garfield D.A."/>
            <person name="Garvin B.E."/>
            <person name="Gibson G."/>
            <person name="Gilbert D."/>
            <person name="Gnerre S."/>
            <person name="Godfrey J."/>
            <person name="Good R."/>
            <person name="Gotea V."/>
            <person name="Gravely B."/>
            <person name="Greenberg A.J."/>
            <person name="Griffiths-Jones S."/>
            <person name="Gross S."/>
            <person name="Guigo R."/>
            <person name="Gustafson E.A."/>
            <person name="Haerty W."/>
            <person name="Hahn M.W."/>
            <person name="Halligan D.L."/>
            <person name="Halpern A.L."/>
            <person name="Halter G.M."/>
            <person name="Han M.V."/>
            <person name="Heger A."/>
            <person name="Hillier L."/>
            <person name="Hinrichs A.S."/>
            <person name="Holmes I."/>
            <person name="Hoskins R.A."/>
            <person name="Hubisz M.J."/>
            <person name="Hultmark D."/>
            <person name="Huntley M.A."/>
            <person name="Jaffe D.B."/>
            <person name="Jagadeeshan S."/>
            <person name="Jeck W.R."/>
            <person name="Johnson J."/>
            <person name="Jones C.D."/>
            <person name="Jordan W.C."/>
            <person name="Karpen G.H."/>
            <person name="Kataoka E."/>
            <person name="Keightley P.D."/>
            <person name="Kheradpour P."/>
            <person name="Kirkness E.F."/>
            <person name="Koerich L.B."/>
            <person name="Kristiansen K."/>
            <person name="Kudrna D."/>
            <person name="Kulathinal R.J."/>
            <person name="Kumar S."/>
            <person name="Kwok R."/>
            <person name="Lander E."/>
            <person name="Langley C.H."/>
            <person name="Lapoint R."/>
            <person name="Lazzaro B.P."/>
            <person name="Lee S.J."/>
            <person name="Levesque L."/>
            <person name="Li R."/>
            <person name="Lin C.F."/>
            <person name="Lin M.F."/>
            <person name="Lindblad-Toh K."/>
            <person name="Llopart A."/>
            <person name="Long M."/>
            <person name="Low L."/>
            <person name="Lozovsky E."/>
            <person name="Lu J."/>
            <person name="Luo M."/>
            <person name="Machado C.A."/>
            <person name="Makalowski W."/>
            <person name="Marzo M."/>
            <person name="Matsuda M."/>
            <person name="Matzkin L."/>
            <person name="McAllister B."/>
            <person name="McBride C.S."/>
            <person name="McKernan B."/>
            <person name="McKernan K."/>
            <person name="Mendez-Lago M."/>
            <person name="Minx P."/>
            <person name="Mollenhauer M.U."/>
            <person name="Montooth K."/>
            <person name="Mount S.M."/>
            <person name="Mu X."/>
            <person name="Myers E."/>
            <person name="Negre B."/>
            <person name="Newfeld S."/>
            <person name="Nielsen R."/>
            <person name="Noor M.A."/>
            <person name="O'Grady P."/>
            <person name="Pachter L."/>
            <person name="Papaceit M."/>
            <person name="Parisi M.J."/>
            <person name="Parisi M."/>
            <person name="Parts L."/>
            <person name="Pedersen J.S."/>
            <person name="Pesole G."/>
            <person name="Phillippy A.M."/>
            <person name="Ponting C.P."/>
            <person name="Pop M."/>
            <person name="Porcelli D."/>
            <person name="Powell J.R."/>
            <person name="Prohaska S."/>
            <person name="Pruitt K."/>
            <person name="Puig M."/>
            <person name="Quesneville H."/>
            <person name="Ram K.R."/>
            <person name="Rand D."/>
            <person name="Rasmussen M.D."/>
            <person name="Reed L.K."/>
            <person name="Reenan R."/>
            <person name="Reily A."/>
            <person name="Remington K.A."/>
            <person name="Rieger T.T."/>
            <person name="Ritchie M.G."/>
            <person name="Robin C."/>
            <person name="Rogers Y.H."/>
            <person name="Rohde C."/>
            <person name="Rozas J."/>
            <person name="Rubenfield M.J."/>
            <person name="Ruiz A."/>
            <person name="Russo S."/>
            <person name="Salzberg S.L."/>
            <person name="Sanchez-Gracia A."/>
            <person name="Saranga D.J."/>
            <person name="Sato H."/>
            <person name="Schaeffer S.W."/>
            <person name="Schatz M.C."/>
            <person name="Schlenke T."/>
            <person name="Schwartz R."/>
            <person name="Segarra C."/>
            <person name="Singh R.S."/>
            <person name="Sirot L."/>
            <person name="Sirota M."/>
            <person name="Sisneros N.B."/>
            <person name="Smith C.D."/>
            <person name="Smith T.F."/>
            <person name="Spieth J."/>
            <person name="Stage D.E."/>
            <person name="Stark A."/>
            <person name="Stephan W."/>
            <person name="Strausberg R.L."/>
            <person name="Strempel S."/>
            <person name="Sturgill D."/>
            <person name="Sutton G."/>
            <person name="Sutton G.G."/>
            <person name="Tao W."/>
            <person name="Teichmann S."/>
            <person name="Tobari Y.N."/>
            <person name="Tomimura Y."/>
            <person name="Tsolas J.M."/>
            <person name="Valente V.L."/>
            <person name="Venter E."/>
            <person name="Venter J.C."/>
            <person name="Vicario S."/>
            <person name="Vieira F.G."/>
            <person name="Vilella A.J."/>
            <person name="Villasante A."/>
            <person name="Walenz B."/>
            <person name="Wang J."/>
            <person name="Wasserman M."/>
            <person name="Watts T."/>
            <person name="Wilson D."/>
            <person name="Wilson R.K."/>
            <person name="Wing R.A."/>
            <person name="Wolfner M.F."/>
            <person name="Wong A."/>
            <person name="Wong G.K."/>
            <person name="Wu C.I."/>
            <person name="Wu G."/>
            <person name="Yamamoto D."/>
            <person name="Yang H.P."/>
            <person name="Yang S.P."/>
            <person name="Yorke J.A."/>
            <person name="Yoshida K."/>
            <person name="Zdobnov E."/>
            <person name="Zhang P."/>
            <person name="Zhang Y."/>
            <person name="Zimin A.V."/>
            <person name="Baldwin J."/>
            <person name="Abdouelleil A."/>
            <person name="Abdulkadir J."/>
            <person name="Abebe A."/>
            <person name="Abera B."/>
            <person name="Abreu J."/>
            <person name="Acer S.C."/>
            <person name="Aftuck L."/>
            <person name="Alexander A."/>
            <person name="An P."/>
            <person name="Anderson E."/>
            <person name="Anderson S."/>
            <person name="Arachi H."/>
            <person name="Azer M."/>
            <person name="Bachantsang P."/>
            <person name="Barry A."/>
            <person name="Bayul T."/>
            <person name="Berlin A."/>
            <person name="Bessette D."/>
            <person name="Bloom T."/>
            <person name="Blye J."/>
            <person name="Boguslavskiy L."/>
            <person name="Bonnet C."/>
            <person name="Boukhgalter B."/>
            <person name="Bourzgui I."/>
            <person name="Brown A."/>
            <person name="Cahill P."/>
            <person name="Channer S."/>
            <person name="Cheshatsang Y."/>
            <person name="Chuda L."/>
            <person name="Citroen M."/>
            <person name="Collymore A."/>
            <person name="Cooke P."/>
            <person name="Costello M."/>
            <person name="D'Aco K."/>
            <person name="Daza R."/>
            <person name="De Haan G."/>
            <person name="DeGray S."/>
            <person name="DeMaso C."/>
            <person name="Dhargay N."/>
            <person name="Dooley K."/>
            <person name="Dooley E."/>
            <person name="Doricent M."/>
            <person name="Dorje P."/>
            <person name="Dorjee K."/>
            <person name="Dupes A."/>
            <person name="Elong R."/>
            <person name="Falk J."/>
            <person name="Farina A."/>
            <person name="Faro S."/>
            <person name="Ferguson D."/>
            <person name="Fisher S."/>
            <person name="Foley C.D."/>
            <person name="Franke A."/>
            <person name="Friedrich D."/>
            <person name="Gadbois L."/>
            <person name="Gearin G."/>
            <person name="Gearin C.R."/>
            <person name="Giannoukos G."/>
            <person name="Goode T."/>
            <person name="Graham J."/>
            <person name="Grandbois E."/>
            <person name="Grewal S."/>
            <person name="Gyaltsen K."/>
            <person name="Hafez N."/>
            <person name="Hagos B."/>
            <person name="Hall J."/>
            <person name="Henson C."/>
            <person name="Hollinger A."/>
            <person name="Honan T."/>
            <person name="Huard M.D."/>
            <person name="Hughes L."/>
            <person name="Hurhula B."/>
            <person name="Husby M.E."/>
            <person name="Kamat A."/>
            <person name="Kanga B."/>
            <person name="Kashin S."/>
            <person name="Khazanovich D."/>
            <person name="Kisner P."/>
            <person name="Lance K."/>
            <person name="Lara M."/>
            <person name="Lee W."/>
            <person name="Lennon N."/>
            <person name="Letendre F."/>
            <person name="LeVine R."/>
            <person name="Lipovsky A."/>
            <person name="Liu X."/>
            <person name="Liu J."/>
            <person name="Liu S."/>
            <person name="Lokyitsang T."/>
            <person name="Lokyitsang Y."/>
            <person name="Lubonja R."/>
            <person name="Lui A."/>
            <person name="MacDonald P."/>
            <person name="Magnisalis V."/>
            <person name="Maru K."/>
            <person name="Matthews C."/>
            <person name="McCusker W."/>
            <person name="McDonough S."/>
            <person name="Mehta T."/>
            <person name="Meldrim J."/>
            <person name="Meneus L."/>
            <person name="Mihai O."/>
            <person name="Mihalev A."/>
            <person name="Mihova T."/>
            <person name="Mittelman R."/>
            <person name="Mlenga V."/>
            <person name="Montmayeur A."/>
            <person name="Mulrain L."/>
            <person name="Navidi A."/>
            <person name="Naylor J."/>
            <person name="Negash T."/>
            <person name="Nguyen T."/>
            <person name="Nguyen N."/>
            <person name="Nicol R."/>
            <person name="Norbu C."/>
            <person name="Norbu N."/>
            <person name="Novod N."/>
            <person name="O'Neill B."/>
            <person name="Osman S."/>
            <person name="Markiewicz E."/>
            <person name="Oyono O.L."/>
            <person name="Patti C."/>
            <person name="Phunkhang P."/>
            <person name="Pierre F."/>
            <person name="Priest M."/>
            <person name="Raghuraman S."/>
            <person name="Rege F."/>
            <person name="Reyes R."/>
            <person name="Rise C."/>
            <person name="Rogov P."/>
            <person name="Ross K."/>
            <person name="Ryan E."/>
            <person name="Settipalli S."/>
            <person name="Shea T."/>
            <person name="Sherpa N."/>
            <person name="Shi L."/>
            <person name="Shih D."/>
            <person name="Sparrow T."/>
            <person name="Spaulding J."/>
            <person name="Stalker J."/>
            <person name="Stange-Thomann N."/>
            <person name="Stavropoulos S."/>
            <person name="Stone C."/>
            <person name="Strader C."/>
            <person name="Tesfaye S."/>
            <person name="Thomson T."/>
            <person name="Thoulutsang Y."/>
            <person name="Thoulutsang D."/>
            <person name="Topham K."/>
            <person name="Topping I."/>
            <person name="Tsamla T."/>
            <person name="Vassiliev H."/>
            <person name="Vo A."/>
            <person name="Wangchuk T."/>
            <person name="Wangdi T."/>
            <person name="Weiand M."/>
            <person name="Wilkinson J."/>
            <person name="Wilson A."/>
            <person name="Yadav S."/>
            <person name="Young G."/>
            <person name="Yu Q."/>
            <person name="Zembek L."/>
            <person name="Zhong D."/>
            <person name="Zimmer A."/>
            <person name="Zwirko Z."/>
            <person name="Jaffe D.B."/>
            <person name="Alvarez P."/>
            <person name="Brockman W."/>
            <person name="Butler J."/>
            <person name="Chin C."/>
            <person name="Gnerre S."/>
            <person name="Grabherr M."/>
            <person name="Kleber M."/>
            <person name="Mauceli E."/>
            <person name="MacCallum I."/>
        </authorList>
    </citation>
    <scope>NUCLEOTIDE SEQUENCE [LARGE SCALE GENOMIC DNA]</scope>
    <source>
        <strain evidence="4">Tucson 14030-0811.24</strain>
    </source>
</reference>
<name>B4MSN1_DROWI</name>
<dbReference type="EMBL" id="CH963851">
    <property type="protein sequence ID" value="EDW75120.1"/>
    <property type="molecule type" value="Genomic_DNA"/>
</dbReference>
<proteinExistence type="predicted"/>
<evidence type="ECO:0000313" key="3">
    <source>
        <dbReference type="EMBL" id="EDW75120.1"/>
    </source>
</evidence>
<dbReference type="InParanoid" id="B4MSN1"/>
<protein>
    <submittedName>
        <fullName evidence="3">Uncharacterized protein</fullName>
    </submittedName>
</protein>
<dbReference type="FunCoup" id="B4MSN1">
    <property type="interactions" value="96"/>
</dbReference>
<dbReference type="HOGENOM" id="CLU_919112_0_0_1"/>